<keyword evidence="4 9" id="KW-0456">Lyase</keyword>
<evidence type="ECO:0000256" key="8">
    <source>
        <dbReference type="ARBA" id="ARBA00048617"/>
    </source>
</evidence>
<dbReference type="InterPro" id="IPR003754">
    <property type="entry name" value="4pyrrol_synth_uPrphyn_synth"/>
</dbReference>
<dbReference type="AlphaFoldDB" id="A0A7S8EBT7"/>
<evidence type="ECO:0000313" key="12">
    <source>
        <dbReference type="Proteomes" id="UP000594468"/>
    </source>
</evidence>
<dbReference type="EMBL" id="CP062983">
    <property type="protein sequence ID" value="QPC84097.1"/>
    <property type="molecule type" value="Genomic_DNA"/>
</dbReference>
<protein>
    <recommendedName>
        <fullName evidence="7 9">Uroporphyrinogen-III synthase</fullName>
        <ecNumber evidence="3 9">4.2.1.75</ecNumber>
    </recommendedName>
</protein>
<dbReference type="GO" id="GO:0006780">
    <property type="term" value="P:uroporphyrinogen III biosynthetic process"/>
    <property type="evidence" value="ECO:0007669"/>
    <property type="project" value="UniProtKB-UniRule"/>
</dbReference>
<dbReference type="PANTHER" id="PTHR38042">
    <property type="entry name" value="UROPORPHYRINOGEN-III SYNTHASE, CHLOROPLASTIC"/>
    <property type="match status" value="1"/>
</dbReference>
<proteinExistence type="inferred from homology"/>
<dbReference type="CDD" id="cd06578">
    <property type="entry name" value="HemD"/>
    <property type="match status" value="1"/>
</dbReference>
<sequence length="266" mass="27939">MSALHGKRVINTRATHQAADFDALLKASGAIPVPYPCIAIAPPTETHTLDQALGDLAAGRYDWLALTSANTVLSMAQRLNAMKLSLENAPFKLAVIGPSTADAAQEQLGLCADVLPEEAIAEALADALITDAEAGQQVLLPESAIARPTLANALATAGMNVQTVTAYETVRGTGGADLVTLLREKQIDAVAFTSSSTVQYFVERLQQEGGEVALLKDVCIVCIGPKTADTAQQMGFNASLVPQTHTLEGIINALEHYFSTVEDGII</sequence>
<dbReference type="InterPro" id="IPR039793">
    <property type="entry name" value="UROS/Hem4"/>
</dbReference>
<dbReference type="GO" id="GO:0006782">
    <property type="term" value="P:protoporphyrinogen IX biosynthetic process"/>
    <property type="evidence" value="ECO:0007669"/>
    <property type="project" value="UniProtKB-UniRule"/>
</dbReference>
<feature type="domain" description="Tetrapyrrole biosynthesis uroporphyrinogen III synthase" evidence="10">
    <location>
        <begin position="21"/>
        <end position="251"/>
    </location>
</feature>
<dbReference type="InterPro" id="IPR036108">
    <property type="entry name" value="4pyrrol_syn_uPrphyn_synt_sf"/>
</dbReference>
<dbReference type="SUPFAM" id="SSF69618">
    <property type="entry name" value="HemD-like"/>
    <property type="match status" value="1"/>
</dbReference>
<dbReference type="EC" id="4.2.1.75" evidence="3 9"/>
<evidence type="ECO:0000256" key="1">
    <source>
        <dbReference type="ARBA" id="ARBA00004772"/>
    </source>
</evidence>
<keyword evidence="5 9" id="KW-0627">Porphyrin biosynthesis</keyword>
<evidence type="ECO:0000256" key="2">
    <source>
        <dbReference type="ARBA" id="ARBA00008133"/>
    </source>
</evidence>
<comment type="catalytic activity">
    <reaction evidence="8 9">
        <text>hydroxymethylbilane = uroporphyrinogen III + H2O</text>
        <dbReference type="Rhea" id="RHEA:18965"/>
        <dbReference type="ChEBI" id="CHEBI:15377"/>
        <dbReference type="ChEBI" id="CHEBI:57308"/>
        <dbReference type="ChEBI" id="CHEBI:57845"/>
        <dbReference type="EC" id="4.2.1.75"/>
    </reaction>
</comment>
<dbReference type="PANTHER" id="PTHR38042:SF1">
    <property type="entry name" value="UROPORPHYRINOGEN-III SYNTHASE, CHLOROPLASTIC"/>
    <property type="match status" value="1"/>
</dbReference>
<dbReference type="GO" id="GO:0004852">
    <property type="term" value="F:uroporphyrinogen-III synthase activity"/>
    <property type="evidence" value="ECO:0007669"/>
    <property type="project" value="UniProtKB-UniRule"/>
</dbReference>
<accession>A0A7S8EBT7</accession>
<dbReference type="Gene3D" id="3.40.50.10090">
    <property type="match status" value="2"/>
</dbReference>
<dbReference type="RefSeq" id="WP_195172161.1">
    <property type="nucleotide sequence ID" value="NZ_CP062983.1"/>
</dbReference>
<organism evidence="11 12">
    <name type="scientific">Phototrophicus methaneseepsis</name>
    <dbReference type="NCBI Taxonomy" id="2710758"/>
    <lineage>
        <taxon>Bacteria</taxon>
        <taxon>Bacillati</taxon>
        <taxon>Chloroflexota</taxon>
        <taxon>Candidatus Thermofontia</taxon>
        <taxon>Phototrophicales</taxon>
        <taxon>Phototrophicaceae</taxon>
        <taxon>Phototrophicus</taxon>
    </lineage>
</organism>
<dbReference type="Proteomes" id="UP000594468">
    <property type="component" value="Chromosome"/>
</dbReference>
<gene>
    <name evidence="11" type="ORF">G4Y79_06900</name>
</gene>
<dbReference type="Pfam" id="PF02602">
    <property type="entry name" value="HEM4"/>
    <property type="match status" value="1"/>
</dbReference>
<comment type="similarity">
    <text evidence="2 9">Belongs to the uroporphyrinogen-III synthase family.</text>
</comment>
<comment type="pathway">
    <text evidence="1 9">Porphyrin-containing compound metabolism; protoporphyrin-IX biosynthesis; coproporphyrinogen-III from 5-aminolevulinate: step 3/4.</text>
</comment>
<evidence type="ECO:0000256" key="6">
    <source>
        <dbReference type="ARBA" id="ARBA00037589"/>
    </source>
</evidence>
<evidence type="ECO:0000256" key="5">
    <source>
        <dbReference type="ARBA" id="ARBA00023244"/>
    </source>
</evidence>
<comment type="function">
    <text evidence="6 9">Catalyzes cyclization of the linear tetrapyrrole, hydroxymethylbilane, to the macrocyclic uroporphyrinogen III.</text>
</comment>
<evidence type="ECO:0000313" key="11">
    <source>
        <dbReference type="EMBL" id="QPC84097.1"/>
    </source>
</evidence>
<evidence type="ECO:0000256" key="4">
    <source>
        <dbReference type="ARBA" id="ARBA00023239"/>
    </source>
</evidence>
<name>A0A7S8EBT7_9CHLR</name>
<dbReference type="KEGG" id="pmet:G4Y79_06900"/>
<reference evidence="11 12" key="1">
    <citation type="submission" date="2020-02" db="EMBL/GenBank/DDBJ databases">
        <authorList>
            <person name="Zheng R.K."/>
            <person name="Sun C.M."/>
        </authorList>
    </citation>
    <scope>NUCLEOTIDE SEQUENCE [LARGE SCALE GENOMIC DNA]</scope>
    <source>
        <strain evidence="12">rifampicinis</strain>
    </source>
</reference>
<keyword evidence="12" id="KW-1185">Reference proteome</keyword>
<evidence type="ECO:0000259" key="10">
    <source>
        <dbReference type="Pfam" id="PF02602"/>
    </source>
</evidence>
<evidence type="ECO:0000256" key="3">
    <source>
        <dbReference type="ARBA" id="ARBA00013109"/>
    </source>
</evidence>
<evidence type="ECO:0000256" key="7">
    <source>
        <dbReference type="ARBA" id="ARBA00040167"/>
    </source>
</evidence>
<evidence type="ECO:0000256" key="9">
    <source>
        <dbReference type="RuleBase" id="RU366031"/>
    </source>
</evidence>